<dbReference type="AlphaFoldDB" id="A0A383BA37"/>
<dbReference type="Gene3D" id="3.40.50.12500">
    <property type="match status" value="1"/>
</dbReference>
<evidence type="ECO:0000313" key="1">
    <source>
        <dbReference type="EMBL" id="SVE16288.1"/>
    </source>
</evidence>
<sequence length="55" mass="6066">CTSLRTFGVIASLEAELGRPVVSSNQAFIWHLLRLASIEDRVPSLGTLFEHDLAK</sequence>
<dbReference type="PANTHER" id="PTHR40267">
    <property type="entry name" value="BLR3294 PROTEIN"/>
    <property type="match status" value="1"/>
</dbReference>
<evidence type="ECO:0008006" key="2">
    <source>
        <dbReference type="Google" id="ProtNLM"/>
    </source>
</evidence>
<organism evidence="1">
    <name type="scientific">marine metagenome</name>
    <dbReference type="NCBI Taxonomy" id="408172"/>
    <lineage>
        <taxon>unclassified sequences</taxon>
        <taxon>metagenomes</taxon>
        <taxon>ecological metagenomes</taxon>
    </lineage>
</organism>
<gene>
    <name evidence="1" type="ORF">METZ01_LOCUS469142</name>
</gene>
<feature type="non-terminal residue" evidence="1">
    <location>
        <position position="1"/>
    </location>
</feature>
<reference evidence="1" key="1">
    <citation type="submission" date="2018-05" db="EMBL/GenBank/DDBJ databases">
        <authorList>
            <person name="Lanie J.A."/>
            <person name="Ng W.-L."/>
            <person name="Kazmierczak K.M."/>
            <person name="Andrzejewski T.M."/>
            <person name="Davidsen T.M."/>
            <person name="Wayne K.J."/>
            <person name="Tettelin H."/>
            <person name="Glass J.I."/>
            <person name="Rusch D."/>
            <person name="Podicherti R."/>
            <person name="Tsui H.-C.T."/>
            <person name="Winkler M.E."/>
        </authorList>
    </citation>
    <scope>NUCLEOTIDE SEQUENCE</scope>
</reference>
<protein>
    <recommendedName>
        <fullName evidence="2">Arylmalonate decarboxylase</fullName>
    </recommendedName>
</protein>
<dbReference type="InterPro" id="IPR026286">
    <property type="entry name" value="MaiA/AMDase"/>
</dbReference>
<proteinExistence type="predicted"/>
<accession>A0A383BA37</accession>
<dbReference type="PANTHER" id="PTHR40267:SF1">
    <property type="entry name" value="BLR3294 PROTEIN"/>
    <property type="match status" value="1"/>
</dbReference>
<dbReference type="EMBL" id="UINC01198363">
    <property type="protein sequence ID" value="SVE16288.1"/>
    <property type="molecule type" value="Genomic_DNA"/>
</dbReference>
<dbReference type="Pfam" id="PF17645">
    <property type="entry name" value="Amdase"/>
    <property type="match status" value="1"/>
</dbReference>
<name>A0A383BA37_9ZZZZ</name>
<dbReference type="InterPro" id="IPR053714">
    <property type="entry name" value="Iso_Racemase_Enz_sf"/>
</dbReference>